<evidence type="ECO:0000256" key="8">
    <source>
        <dbReference type="ARBA" id="ARBA00022670"/>
    </source>
</evidence>
<evidence type="ECO:0000256" key="21">
    <source>
        <dbReference type="SAM" id="MobiDB-lite"/>
    </source>
</evidence>
<organism evidence="23">
    <name type="scientific">Sesamum latifolium</name>
    <dbReference type="NCBI Taxonomy" id="2727402"/>
    <lineage>
        <taxon>Eukaryota</taxon>
        <taxon>Viridiplantae</taxon>
        <taxon>Streptophyta</taxon>
        <taxon>Embryophyta</taxon>
        <taxon>Tracheophyta</taxon>
        <taxon>Spermatophyta</taxon>
        <taxon>Magnoliopsida</taxon>
        <taxon>eudicotyledons</taxon>
        <taxon>Gunneridae</taxon>
        <taxon>Pentapetalae</taxon>
        <taxon>asterids</taxon>
        <taxon>lamiids</taxon>
        <taxon>Lamiales</taxon>
        <taxon>Pedaliaceae</taxon>
        <taxon>Sesamum</taxon>
    </lineage>
</organism>
<dbReference type="SMART" id="SM00360">
    <property type="entry name" value="RRM"/>
    <property type="match status" value="3"/>
</dbReference>
<evidence type="ECO:0000256" key="4">
    <source>
        <dbReference type="ARBA" id="ARBA00009431"/>
    </source>
</evidence>
<dbReference type="GO" id="GO:0006397">
    <property type="term" value="P:mRNA processing"/>
    <property type="evidence" value="ECO:0007669"/>
    <property type="project" value="UniProtKB-KW"/>
</dbReference>
<dbReference type="Gene3D" id="6.10.250.940">
    <property type="match status" value="1"/>
</dbReference>
<evidence type="ECO:0000256" key="2">
    <source>
        <dbReference type="ARBA" id="ARBA00004463"/>
    </source>
</evidence>
<accession>A0AAW2V1F2</accession>
<keyword evidence="7" id="KW-0507">mRNA processing</keyword>
<dbReference type="CDD" id="cd12346">
    <property type="entry name" value="RRM3_NGR1_NAM8_like"/>
    <property type="match status" value="1"/>
</dbReference>
<dbReference type="SUPFAM" id="SSF53474">
    <property type="entry name" value="alpha/beta-Hydrolases"/>
    <property type="match status" value="1"/>
</dbReference>
<dbReference type="GO" id="GO:0005576">
    <property type="term" value="C:extracellular region"/>
    <property type="evidence" value="ECO:0007669"/>
    <property type="project" value="UniProtKB-SubCell"/>
</dbReference>
<comment type="function">
    <text evidence="16">Heterogeneous nuclear ribonucleoprotein (hnRNP)-protein binding the poly(A) tail of mRNA and probably involved in some steps of pre-mRNA maturation.</text>
</comment>
<dbReference type="PROSITE" id="PS50102">
    <property type="entry name" value="RRM"/>
    <property type="match status" value="3"/>
</dbReference>
<feature type="domain" description="RRM" evidence="22">
    <location>
        <begin position="99"/>
        <end position="179"/>
    </location>
</feature>
<feature type="compositionally biased region" description="Polar residues" evidence="21">
    <location>
        <begin position="85"/>
        <end position="95"/>
    </location>
</feature>
<comment type="similarity">
    <text evidence="17">Belongs to the polyadenylate-binding RBP47 family.</text>
</comment>
<evidence type="ECO:0000256" key="14">
    <source>
        <dbReference type="ARBA" id="ARBA00023180"/>
    </source>
</evidence>
<evidence type="ECO:0000256" key="19">
    <source>
        <dbReference type="PROSITE-ProRule" id="PRU00176"/>
    </source>
</evidence>
<dbReference type="CDD" id="cd12345">
    <property type="entry name" value="RRM2_SECp43_like"/>
    <property type="match status" value="1"/>
</dbReference>
<dbReference type="PANTHER" id="PTHR11802">
    <property type="entry name" value="SERINE PROTEASE FAMILY S10 SERINE CARBOXYPEPTIDASE"/>
    <property type="match status" value="1"/>
</dbReference>
<dbReference type="Pfam" id="PF00076">
    <property type="entry name" value="RRM_1"/>
    <property type="match status" value="3"/>
</dbReference>
<dbReference type="InterPro" id="IPR000504">
    <property type="entry name" value="RRM_dom"/>
</dbReference>
<dbReference type="FunFam" id="3.40.50.11320:FF:000001">
    <property type="entry name" value="Carboxypeptidase"/>
    <property type="match status" value="1"/>
</dbReference>
<reference evidence="23" key="2">
    <citation type="journal article" date="2024" name="Plant">
        <title>Genomic evolution and insights into agronomic trait innovations of Sesamum species.</title>
        <authorList>
            <person name="Miao H."/>
            <person name="Wang L."/>
            <person name="Qu L."/>
            <person name="Liu H."/>
            <person name="Sun Y."/>
            <person name="Le M."/>
            <person name="Wang Q."/>
            <person name="Wei S."/>
            <person name="Zheng Y."/>
            <person name="Lin W."/>
            <person name="Duan Y."/>
            <person name="Cao H."/>
            <person name="Xiong S."/>
            <person name="Wang X."/>
            <person name="Wei L."/>
            <person name="Li C."/>
            <person name="Ma Q."/>
            <person name="Ju M."/>
            <person name="Zhao R."/>
            <person name="Li G."/>
            <person name="Mu C."/>
            <person name="Tian Q."/>
            <person name="Mei H."/>
            <person name="Zhang T."/>
            <person name="Gao T."/>
            <person name="Zhang H."/>
        </authorList>
    </citation>
    <scope>NUCLEOTIDE SEQUENCE</scope>
    <source>
        <strain evidence="23">KEN1</strain>
    </source>
</reference>
<evidence type="ECO:0000256" key="7">
    <source>
        <dbReference type="ARBA" id="ARBA00022664"/>
    </source>
</evidence>
<dbReference type="Gene3D" id="3.40.50.11320">
    <property type="match status" value="1"/>
</dbReference>
<evidence type="ECO:0000256" key="11">
    <source>
        <dbReference type="ARBA" id="ARBA00022801"/>
    </source>
</evidence>
<dbReference type="EMBL" id="JACGWN010000011">
    <property type="protein sequence ID" value="KAL0422654.1"/>
    <property type="molecule type" value="Genomic_DNA"/>
</dbReference>
<reference evidence="23" key="1">
    <citation type="submission" date="2020-06" db="EMBL/GenBank/DDBJ databases">
        <authorList>
            <person name="Li T."/>
            <person name="Hu X."/>
            <person name="Zhang T."/>
            <person name="Song X."/>
            <person name="Zhang H."/>
            <person name="Dai N."/>
            <person name="Sheng W."/>
            <person name="Hou X."/>
            <person name="Wei L."/>
        </authorList>
    </citation>
    <scope>NUCLEOTIDE SEQUENCE</scope>
    <source>
        <strain evidence="23">KEN1</strain>
        <tissue evidence="23">Leaf</tissue>
    </source>
</reference>
<keyword evidence="13" id="KW-1015">Disulfide bond</keyword>
<dbReference type="InterPro" id="IPR001563">
    <property type="entry name" value="Peptidase_S10"/>
</dbReference>
<comment type="subunit">
    <text evidence="18">Interacts with the poly(A) tail of mRNA in nucleus.</text>
</comment>
<keyword evidence="12 19" id="KW-0694">RNA-binding</keyword>
<evidence type="ECO:0000256" key="5">
    <source>
        <dbReference type="ARBA" id="ARBA00022525"/>
    </source>
</evidence>
<dbReference type="Pfam" id="PF00450">
    <property type="entry name" value="Peptidase_S10"/>
    <property type="match status" value="1"/>
</dbReference>
<dbReference type="PROSITE" id="PS00560">
    <property type="entry name" value="CARBOXYPEPT_SER_HIS"/>
    <property type="match status" value="1"/>
</dbReference>
<dbReference type="PROSITE" id="PS00131">
    <property type="entry name" value="CARBOXYPEPT_SER_SER"/>
    <property type="match status" value="1"/>
</dbReference>
<evidence type="ECO:0000256" key="12">
    <source>
        <dbReference type="ARBA" id="ARBA00022884"/>
    </source>
</evidence>
<dbReference type="GO" id="GO:0003723">
    <property type="term" value="F:RNA binding"/>
    <property type="evidence" value="ECO:0007669"/>
    <property type="project" value="UniProtKB-UniRule"/>
</dbReference>
<dbReference type="InterPro" id="IPR033124">
    <property type="entry name" value="Ser_caboxypep_his_AS"/>
</dbReference>
<dbReference type="PANTHER" id="PTHR11802:SF460">
    <property type="entry name" value="CARBOXYPEPTIDASE"/>
    <property type="match status" value="1"/>
</dbReference>
<dbReference type="GO" id="GO:0004185">
    <property type="term" value="F:serine-type carboxypeptidase activity"/>
    <property type="evidence" value="ECO:0007669"/>
    <property type="project" value="UniProtKB-UniRule"/>
</dbReference>
<sequence length="875" mass="96957">MNGGDSNQQPQPQPQPQQQQQQQQQMQHQQWVAMQQYQQQWMAMQYPAMAMQQHMMYNQHYVPYYHPHHLPQQQQYQQQPPPQPSKQNNQIQSSGEDNKTIWIGDLQQWMDEAYLQSCFSQTGEVVSVKIIRNKQTGQSERYGFIEFNSHLAAEKVLQSYNGTAMPNTEQPFRLNWAAFSSGDRRPEAGSDLSIFVGDLATDVTDALLHDTFASRFPSVKGAKVVVDANSGRSKGYGFVRFGDENERSRAMTEMNGVYCSSRPMRIGVATPKKPSPQQQYSSQAVVLAGGYPNGIVPQGQSENDSSNTTIFVGGLDSDVTDEELRQSFSPFGDVVSVKIPAGKGCGFVQFANRGNAEDAIQRLNGTVIGKQTVRLSWGRNMGNKQSRVDPNSQWNGAYYGRQGYNGYGYGAVAAYGASSNGHGNHQQPSSTFKRSVNSVTDEAASTEYSPVYLAPQVGLKEADKISTLPGQPSVNFDQYAGYVTVDPAAGRALFYYFTESESSSTKPLVLWLNGGPGCSSLAGGAMMELGPFRVNPDGKTLWQNEYAWNNLANVLFLESPAGVGFSYSNTSVEYGDKQTAADSYTFLLNWFERFPEYKARDFYIAGESYAGHYVPQLALFILKNNKVANHTIINLKGIAIGNAEIDFEDELSGMYDYYWTHALISDEHHKAILSNCNFSSSASVSAVCNSVLDQADAAIGTVYYYDIYAPLCNSSSNSPSVSGFDPCSSNYVFTYLNTPEVQKALHANVTGIPGPWDACNNSVFLNWNDRPDTILPTIKELMAGGIRVWIYSGDTDKRVPVTSTRYSLEKLGTPVKTPWYPWYNQGEVGGYAVDYQNVTFVSIRGAGHFVPSYQPQRALVVFSSFLDGKLPPRRN</sequence>
<dbReference type="Gene3D" id="3.30.70.330">
    <property type="match status" value="3"/>
</dbReference>
<dbReference type="PRINTS" id="PR00724">
    <property type="entry name" value="CRBOXYPTASEC"/>
</dbReference>
<keyword evidence="9" id="KW-0732">Signal</keyword>
<protein>
    <recommendedName>
        <fullName evidence="20">Carboxypeptidase</fullName>
        <ecNumber evidence="20">3.4.16.-</ecNumber>
    </recommendedName>
</protein>
<evidence type="ECO:0000256" key="9">
    <source>
        <dbReference type="ARBA" id="ARBA00022729"/>
    </source>
</evidence>
<gene>
    <name evidence="23" type="ORF">Slati_3288300</name>
</gene>
<dbReference type="FunFam" id="3.40.50.1820:FF:000030">
    <property type="entry name" value="Carboxypeptidase"/>
    <property type="match status" value="1"/>
</dbReference>
<feature type="region of interest" description="Disordered" evidence="21">
    <location>
        <begin position="72"/>
        <end position="95"/>
    </location>
</feature>
<feature type="region of interest" description="Disordered" evidence="21">
    <location>
        <begin position="1"/>
        <end position="26"/>
    </location>
</feature>
<comment type="caution">
    <text evidence="23">The sequence shown here is derived from an EMBL/GenBank/DDBJ whole genome shotgun (WGS) entry which is preliminary data.</text>
</comment>
<evidence type="ECO:0000256" key="13">
    <source>
        <dbReference type="ARBA" id="ARBA00023157"/>
    </source>
</evidence>
<evidence type="ECO:0000259" key="22">
    <source>
        <dbReference type="PROSITE" id="PS50102"/>
    </source>
</evidence>
<comment type="similarity">
    <text evidence="4 20">Belongs to the peptidase S10 family.</text>
</comment>
<dbReference type="FunFam" id="3.30.70.330:FF:000103">
    <property type="entry name" value="Polyadenylate-binding protein RBP47B"/>
    <property type="match status" value="1"/>
</dbReference>
<feature type="compositionally biased region" description="Low complexity" evidence="21">
    <location>
        <begin position="16"/>
        <end position="26"/>
    </location>
</feature>
<keyword evidence="14" id="KW-0325">Glycoprotein</keyword>
<evidence type="ECO:0000256" key="17">
    <source>
        <dbReference type="ARBA" id="ARBA00061069"/>
    </source>
</evidence>
<dbReference type="GO" id="GO:0005634">
    <property type="term" value="C:nucleus"/>
    <property type="evidence" value="ECO:0007669"/>
    <property type="project" value="UniProtKB-SubCell"/>
</dbReference>
<keyword evidence="8 20" id="KW-0645">Protease</keyword>
<keyword evidence="6 20" id="KW-0121">Carboxypeptidase</keyword>
<dbReference type="InterPro" id="IPR029058">
    <property type="entry name" value="AB_hydrolase_fold"/>
</dbReference>
<evidence type="ECO:0000256" key="18">
    <source>
        <dbReference type="ARBA" id="ARBA00063471"/>
    </source>
</evidence>
<dbReference type="InterPro" id="IPR035979">
    <property type="entry name" value="RBD_domain_sf"/>
</dbReference>
<dbReference type="Gene3D" id="3.40.50.1820">
    <property type="entry name" value="alpha/beta hydrolase"/>
    <property type="match status" value="1"/>
</dbReference>
<dbReference type="AlphaFoldDB" id="A0AAW2V1F2"/>
<dbReference type="GO" id="GO:0005773">
    <property type="term" value="C:vacuole"/>
    <property type="evidence" value="ECO:0007669"/>
    <property type="project" value="TreeGrafter"/>
</dbReference>
<evidence type="ECO:0000256" key="3">
    <source>
        <dbReference type="ARBA" id="ARBA00004613"/>
    </source>
</evidence>
<proteinExistence type="inferred from homology"/>
<dbReference type="InterPro" id="IPR018202">
    <property type="entry name" value="Ser_caboxypep_ser_AS"/>
</dbReference>
<keyword evidence="15" id="KW-0539">Nucleus</keyword>
<dbReference type="InterPro" id="IPR012677">
    <property type="entry name" value="Nucleotide-bd_a/b_plait_sf"/>
</dbReference>
<feature type="domain" description="RRM" evidence="22">
    <location>
        <begin position="192"/>
        <end position="271"/>
    </location>
</feature>
<dbReference type="SUPFAM" id="SSF54928">
    <property type="entry name" value="RNA-binding domain, RBD"/>
    <property type="match status" value="3"/>
</dbReference>
<dbReference type="GO" id="GO:0006508">
    <property type="term" value="P:proteolysis"/>
    <property type="evidence" value="ECO:0007669"/>
    <property type="project" value="UniProtKB-KW"/>
</dbReference>
<keyword evidence="11 20" id="KW-0378">Hydrolase</keyword>
<evidence type="ECO:0000313" key="23">
    <source>
        <dbReference type="EMBL" id="KAL0422654.1"/>
    </source>
</evidence>
<keyword evidence="10" id="KW-0677">Repeat</keyword>
<dbReference type="CDD" id="cd12344">
    <property type="entry name" value="RRM1_SECp43_like"/>
    <property type="match status" value="1"/>
</dbReference>
<feature type="domain" description="RRM" evidence="22">
    <location>
        <begin position="308"/>
        <end position="380"/>
    </location>
</feature>
<dbReference type="FunFam" id="3.30.70.330:FF:000395">
    <property type="entry name" value="Polyadenylate-binding protein RBP47"/>
    <property type="match status" value="1"/>
</dbReference>
<keyword evidence="5" id="KW-0964">Secreted</keyword>
<evidence type="ECO:0000256" key="6">
    <source>
        <dbReference type="ARBA" id="ARBA00022645"/>
    </source>
</evidence>
<comment type="subcellular location">
    <subcellularLocation>
        <location evidence="2">Cytoplasmic granule</location>
    </subcellularLocation>
    <subcellularLocation>
        <location evidence="1">Nucleus</location>
    </subcellularLocation>
    <subcellularLocation>
        <location evidence="3">Secreted</location>
    </subcellularLocation>
</comment>
<dbReference type="EC" id="3.4.16.-" evidence="20"/>
<dbReference type="FunFam" id="3.30.70.330:FF:000144">
    <property type="entry name" value="Polyadenylate-binding protein RBP47B"/>
    <property type="match status" value="1"/>
</dbReference>
<evidence type="ECO:0000256" key="1">
    <source>
        <dbReference type="ARBA" id="ARBA00004123"/>
    </source>
</evidence>
<name>A0AAW2V1F2_9LAMI</name>
<evidence type="ECO:0000256" key="20">
    <source>
        <dbReference type="RuleBase" id="RU361156"/>
    </source>
</evidence>
<evidence type="ECO:0000256" key="10">
    <source>
        <dbReference type="ARBA" id="ARBA00022737"/>
    </source>
</evidence>
<evidence type="ECO:0000256" key="16">
    <source>
        <dbReference type="ARBA" id="ARBA00057395"/>
    </source>
</evidence>
<evidence type="ECO:0000256" key="15">
    <source>
        <dbReference type="ARBA" id="ARBA00023242"/>
    </source>
</evidence>